<protein>
    <recommendedName>
        <fullName evidence="3">DUF4829 domain-containing protein</fullName>
    </recommendedName>
</protein>
<name>S3NLP2_9GAMM</name>
<organism evidence="1 2">
    <name type="scientific">Acinetobacter rudis CIP 110305</name>
    <dbReference type="NCBI Taxonomy" id="421052"/>
    <lineage>
        <taxon>Bacteria</taxon>
        <taxon>Pseudomonadati</taxon>
        <taxon>Pseudomonadota</taxon>
        <taxon>Gammaproteobacteria</taxon>
        <taxon>Moraxellales</taxon>
        <taxon>Moraxellaceae</taxon>
        <taxon>Acinetobacter</taxon>
    </lineage>
</organism>
<reference evidence="1 2" key="1">
    <citation type="submission" date="2013-06" db="EMBL/GenBank/DDBJ databases">
        <title>The Genome Sequence of Acinetobacter rudis CIP 110305.</title>
        <authorList>
            <consortium name="The Broad Institute Genome Sequencing Platform"/>
            <consortium name="The Broad Institute Genome Sequencing Center for Infectious Disease"/>
            <person name="Cerqueira G."/>
            <person name="Feldgarden M."/>
            <person name="Courvalin P."/>
            <person name="Perichon B."/>
            <person name="Grillot-Courvalin C."/>
            <person name="Clermont D."/>
            <person name="Rocha E."/>
            <person name="Yoon E.-J."/>
            <person name="Nemec A."/>
            <person name="Young S.K."/>
            <person name="Zeng Q."/>
            <person name="Gargeya S."/>
            <person name="Fitzgerald M."/>
            <person name="Abouelleil A."/>
            <person name="Alvarado L."/>
            <person name="Berlin A.M."/>
            <person name="Chapman S.B."/>
            <person name="Dewar J."/>
            <person name="Goldberg J."/>
            <person name="Griggs A."/>
            <person name="Gujja S."/>
            <person name="Hansen M."/>
            <person name="Howarth C."/>
            <person name="Imamovic A."/>
            <person name="Larimer J."/>
            <person name="McCowan C."/>
            <person name="Murphy C."/>
            <person name="Pearson M."/>
            <person name="Priest M."/>
            <person name="Roberts A."/>
            <person name="Saif S."/>
            <person name="Shea T."/>
            <person name="Sykes S."/>
            <person name="Wortman J."/>
            <person name="Nusbaum C."/>
            <person name="Birren B."/>
        </authorList>
    </citation>
    <scope>NUCLEOTIDE SEQUENCE [LARGE SCALE GENOMIC DNA]</scope>
    <source>
        <strain evidence="1 2">CIP 110305</strain>
    </source>
</reference>
<sequence length="152" mass="17158">MLKSKKLIAIALSLIGLGIFLFFNSYQQQSAHDQHMATQTAVSFMRDLSKGDSNSAFQYVWSGEQLHIRSNETVQSFKDAAILEILQVNKSSAKNRPAYYQQFQKINSVMLKLKIVHEDKAGHPPGDYILFITVVQKTPQSNWMITEFGSSA</sequence>
<dbReference type="EMBL" id="ATGI01000003">
    <property type="protein sequence ID" value="EPF80622.1"/>
    <property type="molecule type" value="Genomic_DNA"/>
</dbReference>
<proteinExistence type="predicted"/>
<dbReference type="OrthoDB" id="6692471at2"/>
<evidence type="ECO:0008006" key="3">
    <source>
        <dbReference type="Google" id="ProtNLM"/>
    </source>
</evidence>
<accession>S3NLP2</accession>
<dbReference type="PATRIC" id="fig|421052.3.peg.362"/>
<dbReference type="Proteomes" id="UP000014568">
    <property type="component" value="Unassembled WGS sequence"/>
</dbReference>
<dbReference type="AlphaFoldDB" id="S3NLP2"/>
<dbReference type="eggNOG" id="ENOG503037P">
    <property type="taxonomic scope" value="Bacteria"/>
</dbReference>
<evidence type="ECO:0000313" key="2">
    <source>
        <dbReference type="Proteomes" id="UP000014568"/>
    </source>
</evidence>
<keyword evidence="2" id="KW-1185">Reference proteome</keyword>
<gene>
    <name evidence="1" type="ORF">F945_00365</name>
</gene>
<evidence type="ECO:0000313" key="1">
    <source>
        <dbReference type="EMBL" id="EPF80622.1"/>
    </source>
</evidence>
<comment type="caution">
    <text evidence="1">The sequence shown here is derived from an EMBL/GenBank/DDBJ whole genome shotgun (WGS) entry which is preliminary data.</text>
</comment>
<dbReference type="HOGENOM" id="CLU_1718365_0_0_6"/>